<dbReference type="EMBL" id="LGLV01000001">
    <property type="protein sequence ID" value="OBZ97576.1"/>
    <property type="molecule type" value="Genomic_DNA"/>
</dbReference>
<dbReference type="Gene3D" id="3.20.20.370">
    <property type="entry name" value="Glycoside hydrolase/deacetylase"/>
    <property type="match status" value="1"/>
</dbReference>
<proteinExistence type="predicted"/>
<evidence type="ECO:0000313" key="1">
    <source>
        <dbReference type="EMBL" id="OBZ97576.1"/>
    </source>
</evidence>
<dbReference type="InterPro" id="IPR011330">
    <property type="entry name" value="Glyco_hydro/deAcase_b/a-brl"/>
</dbReference>
<dbReference type="SUPFAM" id="SSF88713">
    <property type="entry name" value="Glycoside hydrolase/deacetylase"/>
    <property type="match status" value="1"/>
</dbReference>
<dbReference type="PANTHER" id="PTHR43123:SF4">
    <property type="entry name" value="POLYSACCHARIDE DEACETYLASE"/>
    <property type="match status" value="1"/>
</dbReference>
<keyword evidence="1" id="KW-0614">Plasmid</keyword>
<dbReference type="AlphaFoldDB" id="A0A1C7P942"/>
<reference evidence="1 2" key="1">
    <citation type="journal article" date="2016" name="Syst. Appl. Microbiol.">
        <title>Pararhizobium polonicum sp. nov. isolated from tumors on stone fruit rootstocks.</title>
        <authorList>
            <person name="Pulawska J."/>
            <person name="Kuzmanovic N."/>
            <person name="Willems A."/>
            <person name="Pothier J.F."/>
        </authorList>
    </citation>
    <scope>NUCLEOTIDE SEQUENCE [LARGE SCALE GENOMIC DNA]</scope>
    <source>
        <strain evidence="1 2">F5.1</strain>
        <plasmid evidence="1">pF5.1a</plasmid>
    </source>
</reference>
<geneLocation type="plasmid" evidence="2">
    <name>pf5.1a</name>
</geneLocation>
<keyword evidence="2" id="KW-1185">Reference proteome</keyword>
<comment type="caution">
    <text evidence="1">The sequence shown here is derived from an EMBL/GenBank/DDBJ whole genome shotgun (WGS) entry which is preliminary data.</text>
</comment>
<evidence type="ECO:0000313" key="2">
    <source>
        <dbReference type="Proteomes" id="UP000093111"/>
    </source>
</evidence>
<sequence>MRGRPQFALPDGAQLAFWIAPNIEHYEWLPPINPNRSPYPRVVPDVLAYSVRDYGNRLGFRRVSDEMAKRGIRGSVSLSVAVCDHYPDIIALCNDLGWELFSHGIYNTRYFYGMTLEEQRQVVINSRETLAKVGQRLDGWLTPAITPSLETQEMLAQEGVRYTLDYFHDDQPMPLNVKGGRLISVPYSIEMNDIPMAAWNNMSMSEMFCALKAQFDRLYAEGAESGRVMCFAIHPFVVGQSHRIDAFAEFLDYAKSHDKVWFPTAREIADWYYESHYDTMKAWLDGLEGEC</sequence>
<dbReference type="Proteomes" id="UP000093111">
    <property type="component" value="Plasmid pF5.1a"/>
</dbReference>
<dbReference type="GO" id="GO:0005975">
    <property type="term" value="P:carbohydrate metabolic process"/>
    <property type="evidence" value="ECO:0007669"/>
    <property type="project" value="InterPro"/>
</dbReference>
<name>A0A1C7P942_9HYPH</name>
<gene>
    <name evidence="1" type="ORF">ADU59_00780</name>
</gene>
<protein>
    <submittedName>
        <fullName evidence="1">Polysaccharide deacetylase</fullName>
    </submittedName>
</protein>
<organism evidence="1 2">
    <name type="scientific">Pararhizobium polonicum</name>
    <dbReference type="NCBI Taxonomy" id="1612624"/>
    <lineage>
        <taxon>Bacteria</taxon>
        <taxon>Pseudomonadati</taxon>
        <taxon>Pseudomonadota</taxon>
        <taxon>Alphaproteobacteria</taxon>
        <taxon>Hyphomicrobiales</taxon>
        <taxon>Rhizobiaceae</taxon>
        <taxon>Rhizobium/Agrobacterium group</taxon>
        <taxon>Pararhizobium</taxon>
    </lineage>
</organism>
<dbReference type="PANTHER" id="PTHR43123">
    <property type="entry name" value="POLYSACCHARIDE DEACETYLASE-RELATED"/>
    <property type="match status" value="1"/>
</dbReference>
<accession>A0A1C7P942</accession>